<dbReference type="AlphaFoldDB" id="A0A1W6LFC5"/>
<dbReference type="RefSeq" id="WP_085753284.1">
    <property type="nucleotide sequence ID" value="NZ_BSPR01000015.1"/>
</dbReference>
<reference evidence="2 3" key="1">
    <citation type="submission" date="2016-04" db="EMBL/GenBank/DDBJ databases">
        <title>Complete genome sequence of natural rubber-degrading, novel Gram-negative bacterium, Rhizobacter gummiphilus strain NS21.</title>
        <authorList>
            <person name="Tabata M."/>
            <person name="Kasai D."/>
            <person name="Fukuda M."/>
        </authorList>
    </citation>
    <scope>NUCLEOTIDE SEQUENCE [LARGE SCALE GENOMIC DNA]</scope>
    <source>
        <strain evidence="2 3">NS21</strain>
    </source>
</reference>
<evidence type="ECO:0000259" key="1">
    <source>
        <dbReference type="Pfam" id="PF07589"/>
    </source>
</evidence>
<accession>A0A1W6LFC5</accession>
<evidence type="ECO:0000313" key="2">
    <source>
        <dbReference type="EMBL" id="ARN22972.1"/>
    </source>
</evidence>
<dbReference type="NCBIfam" id="TIGR02595">
    <property type="entry name" value="PEP_CTERM"/>
    <property type="match status" value="1"/>
</dbReference>
<feature type="domain" description="Ice-binding protein C-terminal" evidence="1">
    <location>
        <begin position="188"/>
        <end position="207"/>
    </location>
</feature>
<dbReference type="EMBL" id="CP015118">
    <property type="protein sequence ID" value="ARN22972.1"/>
    <property type="molecule type" value="Genomic_DNA"/>
</dbReference>
<protein>
    <recommendedName>
        <fullName evidence="1">Ice-binding protein C-terminal domain-containing protein</fullName>
    </recommendedName>
</protein>
<keyword evidence="3" id="KW-1185">Reference proteome</keyword>
<gene>
    <name evidence="2" type="ORF">A4W93_25360</name>
</gene>
<name>A0A1W6LFC5_9BURK</name>
<evidence type="ECO:0000313" key="3">
    <source>
        <dbReference type="Proteomes" id="UP000193427"/>
    </source>
</evidence>
<dbReference type="Pfam" id="PF07589">
    <property type="entry name" value="PEP-CTERM"/>
    <property type="match status" value="1"/>
</dbReference>
<sequence>MMSTWRARAVGMLWSGLAALLAASPGPAAAAEGWAEIGWRYKWGEGSIIYNRDIEPVDLQDGGGTFRNSIGPFDILGWDMMTPVYFQGVGGTMTTRNGIRPGCPPEDICDMISVRIDFAPLSNGDPAHWRLDMTAPGRLDRFGLPELGNGWEWEGPTFGGVLTNDLDDRRYGGPSEYFHSWNLSVAKPVPEPGPLALMALGLAGVGLAAQRWPKRAARPRARNSSTT</sequence>
<dbReference type="Proteomes" id="UP000193427">
    <property type="component" value="Chromosome"/>
</dbReference>
<dbReference type="KEGG" id="rgu:A4W93_25360"/>
<dbReference type="InterPro" id="IPR013424">
    <property type="entry name" value="Ice-binding_C"/>
</dbReference>
<proteinExistence type="predicted"/>
<organism evidence="2 3">
    <name type="scientific">Piscinibacter gummiphilus</name>
    <dbReference type="NCBI Taxonomy" id="946333"/>
    <lineage>
        <taxon>Bacteria</taxon>
        <taxon>Pseudomonadati</taxon>
        <taxon>Pseudomonadota</taxon>
        <taxon>Betaproteobacteria</taxon>
        <taxon>Burkholderiales</taxon>
        <taxon>Sphaerotilaceae</taxon>
        <taxon>Piscinibacter</taxon>
    </lineage>
</organism>